<proteinExistence type="inferred from homology"/>
<keyword evidence="4" id="KW-1185">Reference proteome</keyword>
<dbReference type="RefSeq" id="WP_073458518.1">
    <property type="nucleotide sequence ID" value="NZ_FRAP01000015.1"/>
</dbReference>
<dbReference type="PROSITE" id="PS00061">
    <property type="entry name" value="ADH_SHORT"/>
    <property type="match status" value="1"/>
</dbReference>
<dbReference type="Pfam" id="PF13561">
    <property type="entry name" value="adh_short_C2"/>
    <property type="match status" value="1"/>
</dbReference>
<dbReference type="AlphaFoldDB" id="A0A1M6WQJ3"/>
<dbReference type="EMBL" id="FRAP01000015">
    <property type="protein sequence ID" value="SHK95951.1"/>
    <property type="molecule type" value="Genomic_DNA"/>
</dbReference>
<keyword evidence="2" id="KW-0560">Oxidoreductase</keyword>
<name>A0A1M6WQJ3_PSETH</name>
<dbReference type="STRING" id="1848.SAMN05443637_11547"/>
<comment type="similarity">
    <text evidence="1">Belongs to the short-chain dehydrogenases/reductases (SDR) family.</text>
</comment>
<protein>
    <submittedName>
        <fullName evidence="3">3-oxoacyl-[acyl-carrier protein] reductase</fullName>
    </submittedName>
</protein>
<dbReference type="PANTHER" id="PTHR24321:SF8">
    <property type="entry name" value="ESTRADIOL 17-BETA-DEHYDROGENASE 8-RELATED"/>
    <property type="match status" value="1"/>
</dbReference>
<dbReference type="PANTHER" id="PTHR24321">
    <property type="entry name" value="DEHYDROGENASES, SHORT CHAIN"/>
    <property type="match status" value="1"/>
</dbReference>
<gene>
    <name evidence="3" type="ORF">SAMN05443637_11547</name>
</gene>
<evidence type="ECO:0000313" key="4">
    <source>
        <dbReference type="Proteomes" id="UP000184363"/>
    </source>
</evidence>
<accession>A0A1M6WQJ3</accession>
<dbReference type="CDD" id="cd05233">
    <property type="entry name" value="SDR_c"/>
    <property type="match status" value="1"/>
</dbReference>
<evidence type="ECO:0000256" key="2">
    <source>
        <dbReference type="ARBA" id="ARBA00023002"/>
    </source>
</evidence>
<dbReference type="SUPFAM" id="SSF51735">
    <property type="entry name" value="NAD(P)-binding Rossmann-fold domains"/>
    <property type="match status" value="1"/>
</dbReference>
<sequence>MRRFEDRVALVVGGASGMGREISLRLAREGAVVYVADLNGKAAEAVAQEVAADSGKAVPVQVDATDVTALRELYARIDDEQGRLHVVHSQVGLPGPPGLDVAEEKFDWIVDVNIKSAYYVATIAFDLMRRTDGDRSISLTASTSALLGSPYSPLYSTTKAAVTGLTRALALVGAGDGIRVNCIAPGSVETPWQAVLYQGASLAEVREQQQAYVKANVPMGRAAQPHEIAGVVAFVASSDASFVTGTVIPVDGGTVIQ</sequence>
<dbReference type="InterPro" id="IPR002347">
    <property type="entry name" value="SDR_fam"/>
</dbReference>
<reference evidence="3 4" key="1">
    <citation type="submission" date="2016-11" db="EMBL/GenBank/DDBJ databases">
        <authorList>
            <person name="Jaros S."/>
            <person name="Januszkiewicz K."/>
            <person name="Wedrychowicz H."/>
        </authorList>
    </citation>
    <scope>NUCLEOTIDE SEQUENCE [LARGE SCALE GENOMIC DNA]</scope>
    <source>
        <strain evidence="3 4">DSM 43832</strain>
    </source>
</reference>
<dbReference type="GO" id="GO:0016491">
    <property type="term" value="F:oxidoreductase activity"/>
    <property type="evidence" value="ECO:0007669"/>
    <property type="project" value="UniProtKB-KW"/>
</dbReference>
<dbReference type="OrthoDB" id="7064009at2"/>
<dbReference type="Proteomes" id="UP000184363">
    <property type="component" value="Unassembled WGS sequence"/>
</dbReference>
<dbReference type="FunFam" id="3.40.50.720:FF:000084">
    <property type="entry name" value="Short-chain dehydrogenase reductase"/>
    <property type="match status" value="1"/>
</dbReference>
<evidence type="ECO:0000313" key="3">
    <source>
        <dbReference type="EMBL" id="SHK95951.1"/>
    </source>
</evidence>
<evidence type="ECO:0000256" key="1">
    <source>
        <dbReference type="ARBA" id="ARBA00006484"/>
    </source>
</evidence>
<dbReference type="Gene3D" id="3.40.50.720">
    <property type="entry name" value="NAD(P)-binding Rossmann-like Domain"/>
    <property type="match status" value="1"/>
</dbReference>
<dbReference type="PRINTS" id="PR00081">
    <property type="entry name" value="GDHRDH"/>
</dbReference>
<dbReference type="InterPro" id="IPR036291">
    <property type="entry name" value="NAD(P)-bd_dom_sf"/>
</dbReference>
<organism evidence="3 4">
    <name type="scientific">Pseudonocardia thermophila</name>
    <dbReference type="NCBI Taxonomy" id="1848"/>
    <lineage>
        <taxon>Bacteria</taxon>
        <taxon>Bacillati</taxon>
        <taxon>Actinomycetota</taxon>
        <taxon>Actinomycetes</taxon>
        <taxon>Pseudonocardiales</taxon>
        <taxon>Pseudonocardiaceae</taxon>
        <taxon>Pseudonocardia</taxon>
    </lineage>
</organism>
<dbReference type="InterPro" id="IPR020904">
    <property type="entry name" value="Sc_DH/Rdtase_CS"/>
</dbReference>